<keyword evidence="3" id="KW-1185">Reference proteome</keyword>
<dbReference type="PROSITE" id="PS50943">
    <property type="entry name" value="HTH_CROC1"/>
    <property type="match status" value="1"/>
</dbReference>
<accession>A0ABU8EE93</accession>
<dbReference type="Gene3D" id="1.25.40.10">
    <property type="entry name" value="Tetratricopeptide repeat domain"/>
    <property type="match status" value="1"/>
</dbReference>
<gene>
    <name evidence="2" type="ORF">SZL87_02030</name>
</gene>
<dbReference type="Pfam" id="PF01381">
    <property type="entry name" value="HTH_3"/>
    <property type="match status" value="1"/>
</dbReference>
<dbReference type="EMBL" id="JBAWKY010000001">
    <property type="protein sequence ID" value="MEI4461197.1"/>
    <property type="molecule type" value="Genomic_DNA"/>
</dbReference>
<organism evidence="2 3">
    <name type="scientific">Exiguobacterium indicum</name>
    <dbReference type="NCBI Taxonomy" id="296995"/>
    <lineage>
        <taxon>Bacteria</taxon>
        <taxon>Bacillati</taxon>
        <taxon>Bacillota</taxon>
        <taxon>Bacilli</taxon>
        <taxon>Bacillales</taxon>
        <taxon>Bacillales Family XII. Incertae Sedis</taxon>
        <taxon>Exiguobacterium</taxon>
    </lineage>
</organism>
<dbReference type="PANTHER" id="PTHR37038">
    <property type="entry name" value="TRANSCRIPTIONAL REGULATOR-RELATED"/>
    <property type="match status" value="1"/>
</dbReference>
<dbReference type="SUPFAM" id="SSF48452">
    <property type="entry name" value="TPR-like"/>
    <property type="match status" value="1"/>
</dbReference>
<dbReference type="RefSeq" id="WP_214746169.1">
    <property type="nucleotide sequence ID" value="NZ_JBAWKY010000001.1"/>
</dbReference>
<dbReference type="InterPro" id="IPR011990">
    <property type="entry name" value="TPR-like_helical_dom_sf"/>
</dbReference>
<proteinExistence type="predicted"/>
<dbReference type="InterPro" id="IPR041315">
    <property type="entry name" value="PlcR_TPR"/>
</dbReference>
<protein>
    <submittedName>
        <fullName evidence="2">Helix-turn-helix domain-containing protein</fullName>
    </submittedName>
</protein>
<comment type="caution">
    <text evidence="2">The sequence shown here is derived from an EMBL/GenBank/DDBJ whole genome shotgun (WGS) entry which is preliminary data.</text>
</comment>
<feature type="domain" description="HTH cro/C1-type" evidence="1">
    <location>
        <begin position="10"/>
        <end position="63"/>
    </location>
</feature>
<evidence type="ECO:0000313" key="2">
    <source>
        <dbReference type="EMBL" id="MEI4461197.1"/>
    </source>
</evidence>
<dbReference type="InterPro" id="IPR010982">
    <property type="entry name" value="Lambda_DNA-bd_dom_sf"/>
</dbReference>
<evidence type="ECO:0000313" key="3">
    <source>
        <dbReference type="Proteomes" id="UP001387110"/>
    </source>
</evidence>
<dbReference type="CDD" id="cd00093">
    <property type="entry name" value="HTH_XRE"/>
    <property type="match status" value="1"/>
</dbReference>
<dbReference type="InterPro" id="IPR053163">
    <property type="entry name" value="HTH-type_regulator_Rgg"/>
</dbReference>
<dbReference type="InterPro" id="IPR001387">
    <property type="entry name" value="Cro/C1-type_HTH"/>
</dbReference>
<evidence type="ECO:0000259" key="1">
    <source>
        <dbReference type="PROSITE" id="PS50943"/>
    </source>
</evidence>
<name>A0ABU8EE93_9BACL</name>
<reference evidence="2 3" key="1">
    <citation type="submission" date="2023-12" db="EMBL/GenBank/DDBJ databases">
        <authorList>
            <person name="Easwaran N."/>
            <person name="Lazarus H.P.S."/>
        </authorList>
    </citation>
    <scope>NUCLEOTIDE SEQUENCE [LARGE SCALE GENOMIC DNA]</scope>
    <source>
        <strain evidence="2 3">VIT-2023</strain>
    </source>
</reference>
<dbReference type="Gene3D" id="1.10.260.40">
    <property type="entry name" value="lambda repressor-like DNA-binding domains"/>
    <property type="match status" value="1"/>
</dbReference>
<dbReference type="Proteomes" id="UP001387110">
    <property type="component" value="Unassembled WGS sequence"/>
</dbReference>
<dbReference type="SMART" id="SM00530">
    <property type="entry name" value="HTH_XRE"/>
    <property type="match status" value="1"/>
</dbReference>
<dbReference type="PANTHER" id="PTHR37038:SF14">
    <property type="entry name" value="TRANSCRIPTIONAL ACTIVATOR"/>
    <property type="match status" value="1"/>
</dbReference>
<dbReference type="SUPFAM" id="SSF47413">
    <property type="entry name" value="lambda repressor-like DNA-binding domains"/>
    <property type="match status" value="1"/>
</dbReference>
<dbReference type="Pfam" id="PF18768">
    <property type="entry name" value="RNPP_C"/>
    <property type="match status" value="1"/>
</dbReference>
<sequence length="288" mass="34641">MEIEAFGQHIKQLRVERNLTQTELARDVCSQAELSKIENGKIMPTIDIVQRLSQKLHTSTAHLFIDANETSLFHQFDRQLSDFSRRHRYDDMLDFIKQTPNDLPSSVQLLIRYFEWVAREGKKDIDYRTCISQLLYLSDQEQMEIEYPSIFLRIKMSVANYYYLNHQYQYARKIYEELLEYDYMTYDLIKLKSKIMYNYAQQLYFQSDFETGLKITEKGIQSSLERKDTSLLGHFFYQRGCFYEKLDYPRKDIQEAFTHAYTIFHALDNRNHAELVLNGKRDFLYFEL</sequence>